<feature type="signal peptide" evidence="1">
    <location>
        <begin position="1"/>
        <end position="23"/>
    </location>
</feature>
<dbReference type="Gene3D" id="2.40.160.10">
    <property type="entry name" value="Porin"/>
    <property type="match status" value="1"/>
</dbReference>
<dbReference type="SUPFAM" id="SSF56935">
    <property type="entry name" value="Porins"/>
    <property type="match status" value="2"/>
</dbReference>
<dbReference type="InterPro" id="IPR018759">
    <property type="entry name" value="BBP2_2"/>
</dbReference>
<organism evidence="2 3">
    <name type="scientific">Pseudomonas fluorescens</name>
    <dbReference type="NCBI Taxonomy" id="294"/>
    <lineage>
        <taxon>Bacteria</taxon>
        <taxon>Pseudomonadati</taxon>
        <taxon>Pseudomonadota</taxon>
        <taxon>Gammaproteobacteria</taxon>
        <taxon>Pseudomonadales</taxon>
        <taxon>Pseudomonadaceae</taxon>
        <taxon>Pseudomonas</taxon>
    </lineage>
</organism>
<dbReference type="Pfam" id="PF10082">
    <property type="entry name" value="BBP2_2"/>
    <property type="match status" value="1"/>
</dbReference>
<dbReference type="InterPro" id="IPR023614">
    <property type="entry name" value="Porin_dom_sf"/>
</dbReference>
<name>A0A8H2NUQ6_PSEFL</name>
<feature type="chain" id="PRO_5034307732" description="Outer membrane beta-barrel protein" evidence="1">
    <location>
        <begin position="24"/>
        <end position="386"/>
    </location>
</feature>
<evidence type="ECO:0000313" key="2">
    <source>
        <dbReference type="EMBL" id="VVP27868.1"/>
    </source>
</evidence>
<dbReference type="RefSeq" id="WP_150758830.1">
    <property type="nucleotide sequence ID" value="NZ_CABVIE010000014.1"/>
</dbReference>
<evidence type="ECO:0000256" key="1">
    <source>
        <dbReference type="SAM" id="SignalP"/>
    </source>
</evidence>
<dbReference type="Proteomes" id="UP000325723">
    <property type="component" value="Unassembled WGS sequence"/>
</dbReference>
<proteinExistence type="predicted"/>
<protein>
    <recommendedName>
        <fullName evidence="4">Outer membrane beta-barrel protein</fullName>
    </recommendedName>
</protein>
<comment type="caution">
    <text evidence="2">The sequence shown here is derived from an EMBL/GenBank/DDBJ whole genome shotgun (WGS) entry which is preliminary data.</text>
</comment>
<evidence type="ECO:0008006" key="4">
    <source>
        <dbReference type="Google" id="ProtNLM"/>
    </source>
</evidence>
<accession>A0A8H2NUQ6</accession>
<dbReference type="AlphaFoldDB" id="A0A8H2NUQ6"/>
<dbReference type="EMBL" id="CABVIE010000014">
    <property type="protein sequence ID" value="VVP27868.1"/>
    <property type="molecule type" value="Genomic_DNA"/>
</dbReference>
<gene>
    <name evidence="2" type="ORF">PS900_04199</name>
</gene>
<evidence type="ECO:0000313" key="3">
    <source>
        <dbReference type="Proteomes" id="UP000325723"/>
    </source>
</evidence>
<reference evidence="2 3" key="1">
    <citation type="submission" date="2019-09" db="EMBL/GenBank/DDBJ databases">
        <authorList>
            <person name="Chandra G."/>
            <person name="Truman W A."/>
        </authorList>
    </citation>
    <scope>NUCLEOTIDE SEQUENCE [LARGE SCALE GENOMIC DNA]</scope>
    <source>
        <strain evidence="2">PS900</strain>
    </source>
</reference>
<sequence>MSIKSNARSLAALSTVLCANAWAIDPQSVKLFDGVIFTPSLKVSERYDDNFRAVENDEESSWITGITPTFVLAAESNKSLYKFTYTADSDVFHSSHKDDNTDHYLDADAAFEFDARNRLLLNAGFEKIEDTASLDQNLENDKYTTSNVGGVYTFGARSARTQVDFGANYSELRYQNSDGINDDKERNTTALVSTVYYRVAPKTKALIEARHTDYDYVSNTDLNSDNIAILGGVTWDATAKTSGTVKLGAERKNFDDSSIDDKTGSTWEVGATWKPRTYSSFSLKTRRGLDEGNDGATSIENLTTTLSWDHQWLDRLNTEVSYSRSDQEYQGIDRDDKIDIFGLGVSYKMRRWLDFGVGYKYAQNDSNFAGESYERNIYMISFTASL</sequence>
<keyword evidence="1" id="KW-0732">Signal</keyword>